<dbReference type="Proteomes" id="UP000198923">
    <property type="component" value="Unassembled WGS sequence"/>
</dbReference>
<organism evidence="3 4">
    <name type="scientific">Sinosporangium album</name>
    <dbReference type="NCBI Taxonomy" id="504805"/>
    <lineage>
        <taxon>Bacteria</taxon>
        <taxon>Bacillati</taxon>
        <taxon>Actinomycetota</taxon>
        <taxon>Actinomycetes</taxon>
        <taxon>Streptosporangiales</taxon>
        <taxon>Streptosporangiaceae</taxon>
        <taxon>Sinosporangium</taxon>
    </lineage>
</organism>
<dbReference type="Pfam" id="PF07282">
    <property type="entry name" value="Cas12f1-like_TNB"/>
    <property type="match status" value="1"/>
</dbReference>
<feature type="domain" description="Cas12f1-like TNB" evidence="2">
    <location>
        <begin position="1"/>
        <end position="61"/>
    </location>
</feature>
<keyword evidence="4" id="KW-1185">Reference proteome</keyword>
<evidence type="ECO:0000313" key="4">
    <source>
        <dbReference type="Proteomes" id="UP000198923"/>
    </source>
</evidence>
<sequence length="81" mass="8451">MLAYKAARCGRTFAKIDRWFPSSRLCSACGVVADAMPLDVRSWSCPRGASHDRDVNAAGNILAAGRAERLNACGGIAGPAA</sequence>
<gene>
    <name evidence="3" type="ORF">SAMN05421505_13718</name>
</gene>
<proteinExistence type="predicted"/>
<dbReference type="AlphaFoldDB" id="A0A1G8IGE9"/>
<keyword evidence="1" id="KW-0238">DNA-binding</keyword>
<dbReference type="InterPro" id="IPR010095">
    <property type="entry name" value="Cas12f1-like_TNB"/>
</dbReference>
<dbReference type="STRING" id="504805.SAMN05421505_13718"/>
<protein>
    <submittedName>
        <fullName evidence="3">Putative transposase</fullName>
    </submittedName>
</protein>
<name>A0A1G8IGE9_9ACTN</name>
<evidence type="ECO:0000256" key="1">
    <source>
        <dbReference type="ARBA" id="ARBA00023125"/>
    </source>
</evidence>
<dbReference type="GO" id="GO:0003677">
    <property type="term" value="F:DNA binding"/>
    <property type="evidence" value="ECO:0007669"/>
    <property type="project" value="UniProtKB-KW"/>
</dbReference>
<dbReference type="RefSeq" id="WP_420820041.1">
    <property type="nucleotide sequence ID" value="NZ_FNCN01000037.1"/>
</dbReference>
<accession>A0A1G8IGE9</accession>
<dbReference type="EMBL" id="FNCN01000037">
    <property type="protein sequence ID" value="SDI17986.1"/>
    <property type="molecule type" value="Genomic_DNA"/>
</dbReference>
<reference evidence="3 4" key="1">
    <citation type="submission" date="2016-10" db="EMBL/GenBank/DDBJ databases">
        <authorList>
            <person name="de Groot N.N."/>
        </authorList>
    </citation>
    <scope>NUCLEOTIDE SEQUENCE [LARGE SCALE GENOMIC DNA]</scope>
    <source>
        <strain evidence="3 4">CPCC 201354</strain>
    </source>
</reference>
<evidence type="ECO:0000313" key="3">
    <source>
        <dbReference type="EMBL" id="SDI17986.1"/>
    </source>
</evidence>
<evidence type="ECO:0000259" key="2">
    <source>
        <dbReference type="Pfam" id="PF07282"/>
    </source>
</evidence>